<dbReference type="Pfam" id="PF09446">
    <property type="entry name" value="VMA21"/>
    <property type="match status" value="1"/>
</dbReference>
<protein>
    <recommendedName>
        <fullName evidence="9">Vacuolar ATPase assembly integral membrane protein VMA21</fullName>
    </recommendedName>
</protein>
<dbReference type="Proteomes" id="UP001586593">
    <property type="component" value="Unassembled WGS sequence"/>
</dbReference>
<dbReference type="EMBL" id="JAZHXJ010000729">
    <property type="protein sequence ID" value="KAL1852783.1"/>
    <property type="molecule type" value="Genomic_DNA"/>
</dbReference>
<keyword evidence="1 6" id="KW-0812">Transmembrane</keyword>
<sequence>MATRRIISTEKTLLEKDDTVGSSPPASERSNISPAVPTDVIVKLLAFTLAMIVAPIGSYFLTVDNLFGGNATYAGALAAVMANVVLIGYVVVAMREDQSDRLAGNAPMERSEGKKER</sequence>
<comment type="function">
    <text evidence="6">Required for the assembly of the V0 complex of the vacuolar ATPase (V-ATPase) in the endoplasmic reticulum.</text>
</comment>
<comment type="subcellular location">
    <subcellularLocation>
        <location evidence="6">Endoplasmic reticulum membrane</location>
        <topology evidence="6">Multi-pass membrane protein</topology>
    </subcellularLocation>
    <subcellularLocation>
        <location evidence="6">Endoplasmic reticulum-Golgi intermediate compartment membrane</location>
        <topology evidence="6">Multi-pass membrane protein</topology>
    </subcellularLocation>
    <subcellularLocation>
        <location evidence="6">Cytoplasmic vesicle</location>
        <location evidence="6">COPII-coated vesicle membrane</location>
        <topology evidence="6">Multi-pass membrane protein</topology>
    </subcellularLocation>
</comment>
<comment type="similarity">
    <text evidence="6">Belongs to the VMA21 family.</text>
</comment>
<evidence type="ECO:0000256" key="4">
    <source>
        <dbReference type="ARBA" id="ARBA00023136"/>
    </source>
</evidence>
<dbReference type="PANTHER" id="PTHR31792:SF3">
    <property type="entry name" value="VACUOLAR ATPASE ASSEMBLY INTEGRAL MEMBRANE PROTEIN VMA21"/>
    <property type="match status" value="1"/>
</dbReference>
<accession>A0ABR3W456</accession>
<reference evidence="7 8" key="1">
    <citation type="journal article" date="2024" name="Commun. Biol.">
        <title>Comparative genomic analysis of thermophilic fungi reveals convergent evolutionary adaptations and gene losses.</title>
        <authorList>
            <person name="Steindorff A.S."/>
            <person name="Aguilar-Pontes M.V."/>
            <person name="Robinson A.J."/>
            <person name="Andreopoulos B."/>
            <person name="LaButti K."/>
            <person name="Kuo A."/>
            <person name="Mondo S."/>
            <person name="Riley R."/>
            <person name="Otillar R."/>
            <person name="Haridas S."/>
            <person name="Lipzen A."/>
            <person name="Grimwood J."/>
            <person name="Schmutz J."/>
            <person name="Clum A."/>
            <person name="Reid I.D."/>
            <person name="Moisan M.C."/>
            <person name="Butler G."/>
            <person name="Nguyen T.T.M."/>
            <person name="Dewar K."/>
            <person name="Conant G."/>
            <person name="Drula E."/>
            <person name="Henrissat B."/>
            <person name="Hansel C."/>
            <person name="Singer S."/>
            <person name="Hutchinson M.I."/>
            <person name="de Vries R.P."/>
            <person name="Natvig D.O."/>
            <person name="Powell A.J."/>
            <person name="Tsang A."/>
            <person name="Grigoriev I.V."/>
        </authorList>
    </citation>
    <scope>NUCLEOTIDE SEQUENCE [LARGE SCALE GENOMIC DNA]</scope>
    <source>
        <strain evidence="7 8">ATCC 24622</strain>
    </source>
</reference>
<feature type="short sequence motif" description="Prevents secretion from ER" evidence="6">
    <location>
        <begin position="114"/>
        <end position="117"/>
    </location>
</feature>
<dbReference type="InterPro" id="IPR019013">
    <property type="entry name" value="Vma21"/>
</dbReference>
<evidence type="ECO:0000256" key="6">
    <source>
        <dbReference type="HAMAP-Rule" id="MF_03058"/>
    </source>
</evidence>
<keyword evidence="5 6" id="KW-0968">Cytoplasmic vesicle</keyword>
<evidence type="ECO:0000313" key="8">
    <source>
        <dbReference type="Proteomes" id="UP001586593"/>
    </source>
</evidence>
<dbReference type="HAMAP" id="MF_03058">
    <property type="entry name" value="VMA21"/>
    <property type="match status" value="1"/>
</dbReference>
<gene>
    <name evidence="7" type="ORF">VTK73DRAFT_9157</name>
</gene>
<dbReference type="PANTHER" id="PTHR31792">
    <property type="entry name" value="VACUOLAR ATPASE ASSEMBLY INTEGRAL MEMBRANE PROTEIN VMA21"/>
    <property type="match status" value="1"/>
</dbReference>
<evidence type="ECO:0000256" key="1">
    <source>
        <dbReference type="ARBA" id="ARBA00022692"/>
    </source>
</evidence>
<comment type="caution">
    <text evidence="7">The sequence shown here is derived from an EMBL/GenBank/DDBJ whole genome shotgun (WGS) entry which is preliminary data.</text>
</comment>
<feature type="transmembrane region" description="Helical" evidence="6">
    <location>
        <begin position="40"/>
        <end position="61"/>
    </location>
</feature>
<keyword evidence="8" id="KW-1185">Reference proteome</keyword>
<keyword evidence="3 6" id="KW-1133">Transmembrane helix</keyword>
<evidence type="ECO:0000256" key="5">
    <source>
        <dbReference type="ARBA" id="ARBA00023329"/>
    </source>
</evidence>
<evidence type="ECO:0000256" key="2">
    <source>
        <dbReference type="ARBA" id="ARBA00022824"/>
    </source>
</evidence>
<evidence type="ECO:0000313" key="7">
    <source>
        <dbReference type="EMBL" id="KAL1852783.1"/>
    </source>
</evidence>
<evidence type="ECO:0008006" key="9">
    <source>
        <dbReference type="Google" id="ProtNLM"/>
    </source>
</evidence>
<keyword evidence="4 6" id="KW-0472">Membrane</keyword>
<name>A0ABR3W456_9PEZI</name>
<proteinExistence type="inferred from homology"/>
<feature type="transmembrane region" description="Helical" evidence="6">
    <location>
        <begin position="73"/>
        <end position="92"/>
    </location>
</feature>
<organism evidence="7 8">
    <name type="scientific">Phialemonium thermophilum</name>
    <dbReference type="NCBI Taxonomy" id="223376"/>
    <lineage>
        <taxon>Eukaryota</taxon>
        <taxon>Fungi</taxon>
        <taxon>Dikarya</taxon>
        <taxon>Ascomycota</taxon>
        <taxon>Pezizomycotina</taxon>
        <taxon>Sordariomycetes</taxon>
        <taxon>Sordariomycetidae</taxon>
        <taxon>Cephalothecales</taxon>
        <taxon>Cephalothecaceae</taxon>
        <taxon>Phialemonium</taxon>
    </lineage>
</organism>
<keyword evidence="2 6" id="KW-0256">Endoplasmic reticulum</keyword>
<evidence type="ECO:0000256" key="3">
    <source>
        <dbReference type="ARBA" id="ARBA00022989"/>
    </source>
</evidence>